<sequence length="335" mass="37363">MEAHKGAITVIDHAGDTVINCCNEAGDTLENFLVSSKVISLSSPVLRVMLDPSKPYARSKSLSSEKIEIKSTLGQPRFMKTILHALHYQNRQVPMEFPLQDLASLAEICDFYDLSEALKPWTLQWTLKLWASDGKSLDLGLWCRMAIAFSDMNILDEVMVQLIKKSKKDKEGVIVPLGESCFPCSLPKGLPNTIWRKRENLLKFLIQKLDYECKKYKSIGFTDSLVCKEDQAHGTARRCDSAQLAAICKIGIALGYPVLDWSAISLEEVLTVFRSAKDDGLDIGYHKSDVYRNSGDHSVCSVTGRIRAAADRVSRALEDITYYDLINGGSEVIFS</sequence>
<name>A0AAN8MJ87_9PEZI</name>
<accession>A0AAN8MJ87</accession>
<evidence type="ECO:0000313" key="1">
    <source>
        <dbReference type="EMBL" id="KAK6336855.1"/>
    </source>
</evidence>
<dbReference type="AlphaFoldDB" id="A0AAN8MJ87"/>
<dbReference type="Proteomes" id="UP001313282">
    <property type="component" value="Unassembled WGS sequence"/>
</dbReference>
<keyword evidence="2" id="KW-1185">Reference proteome</keyword>
<reference evidence="1 2" key="1">
    <citation type="submission" date="2019-10" db="EMBL/GenBank/DDBJ databases">
        <authorList>
            <person name="Palmer J.M."/>
        </authorList>
    </citation>
    <scope>NUCLEOTIDE SEQUENCE [LARGE SCALE GENOMIC DNA]</scope>
    <source>
        <strain evidence="1 2">TWF718</strain>
    </source>
</reference>
<evidence type="ECO:0000313" key="2">
    <source>
        <dbReference type="Proteomes" id="UP001313282"/>
    </source>
</evidence>
<comment type="caution">
    <text evidence="1">The sequence shown here is derived from an EMBL/GenBank/DDBJ whole genome shotgun (WGS) entry which is preliminary data.</text>
</comment>
<dbReference type="EMBL" id="JAVHNR010000007">
    <property type="protein sequence ID" value="KAK6336855.1"/>
    <property type="molecule type" value="Genomic_DNA"/>
</dbReference>
<proteinExistence type="predicted"/>
<gene>
    <name evidence="1" type="ORF">TWF718_009644</name>
</gene>
<protein>
    <submittedName>
        <fullName evidence="1">Uncharacterized protein</fullName>
    </submittedName>
</protein>
<organism evidence="1 2">
    <name type="scientific">Orbilia javanica</name>
    <dbReference type="NCBI Taxonomy" id="47235"/>
    <lineage>
        <taxon>Eukaryota</taxon>
        <taxon>Fungi</taxon>
        <taxon>Dikarya</taxon>
        <taxon>Ascomycota</taxon>
        <taxon>Pezizomycotina</taxon>
        <taxon>Orbiliomycetes</taxon>
        <taxon>Orbiliales</taxon>
        <taxon>Orbiliaceae</taxon>
        <taxon>Orbilia</taxon>
    </lineage>
</organism>